<evidence type="ECO:0000313" key="1">
    <source>
        <dbReference type="EMBL" id="WUR02076.1"/>
    </source>
</evidence>
<proteinExistence type="predicted"/>
<dbReference type="Proteomes" id="UP001334084">
    <property type="component" value="Chromosome 1"/>
</dbReference>
<name>A0AAX4J812_9MICR</name>
<evidence type="ECO:0000313" key="2">
    <source>
        <dbReference type="Proteomes" id="UP001334084"/>
    </source>
</evidence>
<dbReference type="GeneID" id="90539883"/>
<dbReference type="RefSeq" id="XP_065328221.1">
    <property type="nucleotide sequence ID" value="XM_065472149.1"/>
</dbReference>
<sequence length="542" mass="64204">MPTYIYGKLTKSKFYTPHRTYSHKTSFPQKMHINKYLPCVLDDSNNLQVFYNSAVFNSFLTIEEEEVYKLFSKDNKTTITKTKIEPNTLYTFKVIEETNSLRICEIFKYDINWVGKHTTGKIKHQKKKNEIITPIGKGECVLQNNKHNKQVSAILWKIKDDKMFFVEIDNPVKDAIEVTVDTVRENFLMVSNENIKGIVFTNEINEYDDIKRKKKTIKVYVKEELLGFYIFEILSAININDYIEAKVVKKLDNKYTLEYQTYSGFINTTNMDQFMSNNNKAMTIKGRIINIKDGEFELSQVQNISVPFDAVVSESEEIEEDEELECSGTLMDLLASIKRYTEDKKYKEVRELYYKHINTLNSTDKDNLSLVYCNFLQYTTSDTTDLIKEMKKVVGHCSDKFLDKVGSVSDNFEVIEFCYKKKLSRELYTKYIDMCYKLGKKITDYNYMDVAVDYIYKYEDTPRIKTEKIIGNIKPGWIKYIENETQDYKRILFRRVVNMDWKVGDMKEWYRMWMQYEKENNGNVDEVRTRAKEFVESIKNKQ</sequence>
<dbReference type="AlphaFoldDB" id="A0AAX4J812"/>
<organism evidence="1 2">
    <name type="scientific">Vairimorpha necatrix</name>
    <dbReference type="NCBI Taxonomy" id="6039"/>
    <lineage>
        <taxon>Eukaryota</taxon>
        <taxon>Fungi</taxon>
        <taxon>Fungi incertae sedis</taxon>
        <taxon>Microsporidia</taxon>
        <taxon>Nosematidae</taxon>
        <taxon>Vairimorpha</taxon>
    </lineage>
</organism>
<keyword evidence="2" id="KW-1185">Reference proteome</keyword>
<dbReference type="EMBL" id="CP142726">
    <property type="protein sequence ID" value="WUR02076.1"/>
    <property type="molecule type" value="Genomic_DNA"/>
</dbReference>
<dbReference type="KEGG" id="vnx:VNE69_01018"/>
<accession>A0AAX4J812</accession>
<gene>
    <name evidence="1" type="ORF">VNE69_01018</name>
</gene>
<reference evidence="1" key="1">
    <citation type="journal article" date="2024" name="BMC Genomics">
        <title>Functional annotation of a divergent genome using sequence and structure-based similarity.</title>
        <authorList>
            <person name="Svedberg D."/>
            <person name="Winiger R.R."/>
            <person name="Berg A."/>
            <person name="Sharma H."/>
            <person name="Tellgren-Roth C."/>
            <person name="Debrunner-Vossbrinck B.A."/>
            <person name="Vossbrinck C.R."/>
            <person name="Barandun J."/>
        </authorList>
    </citation>
    <scope>NUCLEOTIDE SEQUENCE</scope>
    <source>
        <strain evidence="1">Illinois isolate</strain>
    </source>
</reference>
<protein>
    <submittedName>
        <fullName evidence="1">Ribosome biogenesis factor RRP5</fullName>
    </submittedName>
</protein>